<dbReference type="Gene3D" id="3.30.160.60">
    <property type="entry name" value="Classic Zinc Finger"/>
    <property type="match status" value="1"/>
</dbReference>
<evidence type="ECO:0000259" key="3">
    <source>
        <dbReference type="PROSITE" id="PS50157"/>
    </source>
</evidence>
<dbReference type="SMART" id="SM00355">
    <property type="entry name" value="ZnF_C2H2"/>
    <property type="match status" value="3"/>
</dbReference>
<dbReference type="AlphaFoldDB" id="A0A8K0K507"/>
<evidence type="ECO:0000313" key="4">
    <source>
        <dbReference type="EMBL" id="KAG8227802.1"/>
    </source>
</evidence>
<keyword evidence="1" id="KW-0479">Metal-binding</keyword>
<gene>
    <name evidence="4" type="ORF">J437_LFUL006216</name>
</gene>
<dbReference type="PROSITE" id="PS00028">
    <property type="entry name" value="ZINC_FINGER_C2H2_1"/>
    <property type="match status" value="3"/>
</dbReference>
<keyword evidence="1" id="KW-0863">Zinc-finger</keyword>
<name>A0A8K0K507_LADFU</name>
<dbReference type="InterPro" id="IPR013087">
    <property type="entry name" value="Znf_C2H2_type"/>
</dbReference>
<evidence type="ECO:0000256" key="2">
    <source>
        <dbReference type="SAM" id="MobiDB-lite"/>
    </source>
</evidence>
<feature type="domain" description="C2H2-type" evidence="3">
    <location>
        <begin position="78"/>
        <end position="101"/>
    </location>
</feature>
<dbReference type="OrthoDB" id="18440at2759"/>
<dbReference type="PANTHER" id="PTHR21354">
    <property type="entry name" value="ZINC FINGER PROTEIN 511"/>
    <property type="match status" value="1"/>
</dbReference>
<keyword evidence="5" id="KW-1185">Reference proteome</keyword>
<keyword evidence="1" id="KW-0862">Zinc</keyword>
<dbReference type="GO" id="GO:0008270">
    <property type="term" value="F:zinc ion binding"/>
    <property type="evidence" value="ECO:0007669"/>
    <property type="project" value="UniProtKB-KW"/>
</dbReference>
<evidence type="ECO:0000313" key="5">
    <source>
        <dbReference type="Proteomes" id="UP000792457"/>
    </source>
</evidence>
<feature type="region of interest" description="Disordered" evidence="2">
    <location>
        <begin position="220"/>
        <end position="242"/>
    </location>
</feature>
<dbReference type="InterPro" id="IPR039258">
    <property type="entry name" value="ZNF511"/>
</dbReference>
<accession>A0A8K0K507</accession>
<reference evidence="4" key="1">
    <citation type="submission" date="2013-04" db="EMBL/GenBank/DDBJ databases">
        <authorList>
            <person name="Qu J."/>
            <person name="Murali S.C."/>
            <person name="Bandaranaike D."/>
            <person name="Bellair M."/>
            <person name="Blankenburg K."/>
            <person name="Chao H."/>
            <person name="Dinh H."/>
            <person name="Doddapaneni H."/>
            <person name="Downs B."/>
            <person name="Dugan-Rocha S."/>
            <person name="Elkadiri S."/>
            <person name="Gnanaolivu R.D."/>
            <person name="Hernandez B."/>
            <person name="Javaid M."/>
            <person name="Jayaseelan J.C."/>
            <person name="Lee S."/>
            <person name="Li M."/>
            <person name="Ming W."/>
            <person name="Munidasa M."/>
            <person name="Muniz J."/>
            <person name="Nguyen L."/>
            <person name="Ongeri F."/>
            <person name="Osuji N."/>
            <person name="Pu L.-L."/>
            <person name="Puazo M."/>
            <person name="Qu C."/>
            <person name="Quiroz J."/>
            <person name="Raj R."/>
            <person name="Weissenberger G."/>
            <person name="Xin Y."/>
            <person name="Zou X."/>
            <person name="Han Y."/>
            <person name="Richards S."/>
            <person name="Worley K."/>
            <person name="Muzny D."/>
            <person name="Gibbs R."/>
        </authorList>
    </citation>
    <scope>NUCLEOTIDE SEQUENCE</scope>
    <source>
        <strain evidence="4">Sampled in the wild</strain>
    </source>
</reference>
<protein>
    <recommendedName>
        <fullName evidence="3">C2H2-type domain-containing protein</fullName>
    </recommendedName>
</protein>
<reference evidence="4" key="2">
    <citation type="submission" date="2017-10" db="EMBL/GenBank/DDBJ databases">
        <title>Ladona fulva Genome sequencing and assembly.</title>
        <authorList>
            <person name="Murali S."/>
            <person name="Richards S."/>
            <person name="Bandaranaike D."/>
            <person name="Bellair M."/>
            <person name="Blankenburg K."/>
            <person name="Chao H."/>
            <person name="Dinh H."/>
            <person name="Doddapaneni H."/>
            <person name="Dugan-Rocha S."/>
            <person name="Elkadiri S."/>
            <person name="Gnanaolivu R."/>
            <person name="Hernandez B."/>
            <person name="Skinner E."/>
            <person name="Javaid M."/>
            <person name="Lee S."/>
            <person name="Li M."/>
            <person name="Ming W."/>
            <person name="Munidasa M."/>
            <person name="Muniz J."/>
            <person name="Nguyen L."/>
            <person name="Hughes D."/>
            <person name="Osuji N."/>
            <person name="Pu L.-L."/>
            <person name="Puazo M."/>
            <person name="Qu C."/>
            <person name="Quiroz J."/>
            <person name="Raj R."/>
            <person name="Weissenberger G."/>
            <person name="Xin Y."/>
            <person name="Zou X."/>
            <person name="Han Y."/>
            <person name="Worley K."/>
            <person name="Muzny D."/>
            <person name="Gibbs R."/>
        </authorList>
    </citation>
    <scope>NUCLEOTIDE SEQUENCE</scope>
    <source>
        <strain evidence="4">Sampled in the wild</strain>
    </source>
</reference>
<dbReference type="Pfam" id="PF00096">
    <property type="entry name" value="zf-C2H2"/>
    <property type="match status" value="1"/>
</dbReference>
<dbReference type="Proteomes" id="UP000792457">
    <property type="component" value="Unassembled WGS sequence"/>
</dbReference>
<proteinExistence type="predicted"/>
<evidence type="ECO:0000256" key="1">
    <source>
        <dbReference type="PROSITE-ProRule" id="PRU00042"/>
    </source>
</evidence>
<sequence length="262" mass="30496">MNAFLKELQRGRRLPNDPFFYDGNSACSLGKIEPIFDIDDEELCHKMIPAFPCEVAGCNETFTLLYDYEQHYNSFHRYSCKECRKIFPSPHLLDLHIMETHDTYFAVLSERKPMYQCFVEDCTSKFSNPRERRDHCIKTHRFPPDFRFDGSKKTRVKGKSKTDVRKKCPTGSKEDVHVSSMEIEENAEKNTSFPSAHATPKVKIPYGFTFGHNQERSFVKSKGSKGKHWYQIKQTQQPSKVTLEDLPDMRELMDSLPTDTDS</sequence>
<organism evidence="4 5">
    <name type="scientific">Ladona fulva</name>
    <name type="common">Scarce chaser dragonfly</name>
    <name type="synonym">Libellula fulva</name>
    <dbReference type="NCBI Taxonomy" id="123851"/>
    <lineage>
        <taxon>Eukaryota</taxon>
        <taxon>Metazoa</taxon>
        <taxon>Ecdysozoa</taxon>
        <taxon>Arthropoda</taxon>
        <taxon>Hexapoda</taxon>
        <taxon>Insecta</taxon>
        <taxon>Pterygota</taxon>
        <taxon>Palaeoptera</taxon>
        <taxon>Odonata</taxon>
        <taxon>Epiprocta</taxon>
        <taxon>Anisoptera</taxon>
        <taxon>Libelluloidea</taxon>
        <taxon>Libellulidae</taxon>
        <taxon>Ladona</taxon>
    </lineage>
</organism>
<dbReference type="PANTHER" id="PTHR21354:SF0">
    <property type="entry name" value="ZINC FINGER PROTEIN 511"/>
    <property type="match status" value="1"/>
</dbReference>
<dbReference type="EMBL" id="KZ308341">
    <property type="protein sequence ID" value="KAG8227802.1"/>
    <property type="molecule type" value="Genomic_DNA"/>
</dbReference>
<dbReference type="PROSITE" id="PS50157">
    <property type="entry name" value="ZINC_FINGER_C2H2_2"/>
    <property type="match status" value="1"/>
</dbReference>
<comment type="caution">
    <text evidence="4">The sequence shown here is derived from an EMBL/GenBank/DDBJ whole genome shotgun (WGS) entry which is preliminary data.</text>
</comment>